<dbReference type="Pfam" id="PF12937">
    <property type="entry name" value="F-box-like"/>
    <property type="match status" value="1"/>
</dbReference>
<gene>
    <name evidence="2" type="ORF">SHERM_18795</name>
</gene>
<comment type="caution">
    <text evidence="2">The sequence shown here is derived from an EMBL/GenBank/DDBJ whole genome shotgun (WGS) entry which is preliminary data.</text>
</comment>
<sequence length="518" mass="58714">MDNEEDAIRIDFLQFLETDVSVHIMSFLDDPADVVRASAVSRNWRQFVISNGLAKHLCIRAFPQLSEVVKITEVNQGKMNLLTSEARSAPGLDFLERQHKIYASLHRTITKAKVPPRDCIETAVSASSTDRMPDESILNTLNPRDRYIRTASYWSSKGQSDPSVPETLVYKLKAGIWVITEVDIQPFEAFFQIGSPLYSAKASAVSRSWRHFVIANGLCKKLWLKKVPQVRYITCSVEENDGIIKLMNVEYEKAVNWGTLEMEHKLFSSLHRPFSKPVTSPKCILAFPVGASSTDRDPPVTIINTLSPERRSFWSSKGENDHNAPEYLLYRLTTSISIVTEVHIRPLEVFWENARPVYSARSVRFLMGHPKSVADVEIGICPIDRPSLNKYVWTYVSLWFPMKQKSCSQKFKLPEPVICIGGIFLIELLGRAQKDNADGLFYIRLGHVRVMGRTLEPAFHAEMHSSGELQLNYYPQSLDSVLQSFSGESKAAVQENEELCVEMSQGLLDFLDDDDEDN</sequence>
<feature type="domain" description="F-box" evidence="1">
    <location>
        <begin position="19"/>
        <end position="60"/>
    </location>
</feature>
<protein>
    <submittedName>
        <fullName evidence="2">F-box protein</fullName>
    </submittedName>
</protein>
<organism evidence="2 3">
    <name type="scientific">Striga hermonthica</name>
    <name type="common">Purple witchweed</name>
    <name type="synonym">Buchnera hermonthica</name>
    <dbReference type="NCBI Taxonomy" id="68872"/>
    <lineage>
        <taxon>Eukaryota</taxon>
        <taxon>Viridiplantae</taxon>
        <taxon>Streptophyta</taxon>
        <taxon>Embryophyta</taxon>
        <taxon>Tracheophyta</taxon>
        <taxon>Spermatophyta</taxon>
        <taxon>Magnoliopsida</taxon>
        <taxon>eudicotyledons</taxon>
        <taxon>Gunneridae</taxon>
        <taxon>Pentapetalae</taxon>
        <taxon>asterids</taxon>
        <taxon>lamiids</taxon>
        <taxon>Lamiales</taxon>
        <taxon>Orobanchaceae</taxon>
        <taxon>Buchnereae</taxon>
        <taxon>Striga</taxon>
    </lineage>
</organism>
<accession>A0A9N7MWU2</accession>
<evidence type="ECO:0000259" key="1">
    <source>
        <dbReference type="Pfam" id="PF12937"/>
    </source>
</evidence>
<dbReference type="InterPro" id="IPR055336">
    <property type="entry name" value="At4g00755-like"/>
</dbReference>
<evidence type="ECO:0000313" key="2">
    <source>
        <dbReference type="EMBL" id="CAA0820793.1"/>
    </source>
</evidence>
<proteinExistence type="predicted"/>
<evidence type="ECO:0000313" key="3">
    <source>
        <dbReference type="Proteomes" id="UP001153555"/>
    </source>
</evidence>
<dbReference type="EMBL" id="CACSLK010020742">
    <property type="protein sequence ID" value="CAA0820793.1"/>
    <property type="molecule type" value="Genomic_DNA"/>
</dbReference>
<keyword evidence="3" id="KW-1185">Reference proteome</keyword>
<dbReference type="InterPro" id="IPR036047">
    <property type="entry name" value="F-box-like_dom_sf"/>
</dbReference>
<dbReference type="OrthoDB" id="63379at2759"/>
<dbReference type="Proteomes" id="UP001153555">
    <property type="component" value="Unassembled WGS sequence"/>
</dbReference>
<reference evidence="2" key="1">
    <citation type="submission" date="2019-12" db="EMBL/GenBank/DDBJ databases">
        <authorList>
            <person name="Scholes J."/>
        </authorList>
    </citation>
    <scope>NUCLEOTIDE SEQUENCE</scope>
</reference>
<dbReference type="Gene3D" id="1.20.1280.50">
    <property type="match status" value="1"/>
</dbReference>
<dbReference type="PANTHER" id="PTHR39741">
    <property type="entry name" value="F-BOX DOMAIN CONTAINING PROTEIN, EXPRESSED"/>
    <property type="match status" value="1"/>
</dbReference>
<dbReference type="SUPFAM" id="SSF81383">
    <property type="entry name" value="F-box domain"/>
    <property type="match status" value="1"/>
</dbReference>
<dbReference type="PANTHER" id="PTHR39741:SF14">
    <property type="entry name" value="F-BOX DOMAIN-CONTAINING PROTEIN"/>
    <property type="match status" value="1"/>
</dbReference>
<name>A0A9N7MWU2_STRHE</name>
<dbReference type="InterPro" id="IPR001810">
    <property type="entry name" value="F-box_dom"/>
</dbReference>
<dbReference type="AlphaFoldDB" id="A0A9N7MWU2"/>